<dbReference type="AlphaFoldDB" id="A0A495V9S6"/>
<feature type="domain" description="ABC transporter" evidence="10">
    <location>
        <begin position="367"/>
        <end position="609"/>
    </location>
</feature>
<dbReference type="InterPro" id="IPR003593">
    <property type="entry name" value="AAA+_ATPase"/>
</dbReference>
<keyword evidence="7 9" id="KW-1133">Transmembrane helix</keyword>
<accession>A0A495V9S6</accession>
<feature type="domain" description="ABC transmembrane type-1" evidence="11">
    <location>
        <begin position="36"/>
        <end position="333"/>
    </location>
</feature>
<comment type="caution">
    <text evidence="12">The sequence shown here is derived from an EMBL/GenBank/DDBJ whole genome shotgun (WGS) entry which is preliminary data.</text>
</comment>
<dbReference type="SUPFAM" id="SSF52540">
    <property type="entry name" value="P-loop containing nucleoside triphosphate hydrolases"/>
    <property type="match status" value="1"/>
</dbReference>
<dbReference type="Pfam" id="PF00005">
    <property type="entry name" value="ABC_tran"/>
    <property type="match status" value="1"/>
</dbReference>
<keyword evidence="2" id="KW-0813">Transport</keyword>
<feature type="transmembrane region" description="Helical" evidence="9">
    <location>
        <begin position="278"/>
        <end position="298"/>
    </location>
</feature>
<dbReference type="PANTHER" id="PTHR24221:SF468">
    <property type="entry name" value="ABC TRANSPORTER"/>
    <property type="match status" value="1"/>
</dbReference>
<dbReference type="PROSITE" id="PS00211">
    <property type="entry name" value="ABC_TRANSPORTER_1"/>
    <property type="match status" value="1"/>
</dbReference>
<dbReference type="GO" id="GO:0016887">
    <property type="term" value="F:ATP hydrolysis activity"/>
    <property type="evidence" value="ECO:0007669"/>
    <property type="project" value="InterPro"/>
</dbReference>
<dbReference type="Pfam" id="PF00664">
    <property type="entry name" value="ABC_membrane"/>
    <property type="match status" value="1"/>
</dbReference>
<evidence type="ECO:0000256" key="8">
    <source>
        <dbReference type="ARBA" id="ARBA00023136"/>
    </source>
</evidence>
<gene>
    <name evidence="12" type="ORF">BDD21_3651</name>
</gene>
<dbReference type="InterPro" id="IPR011527">
    <property type="entry name" value="ABC1_TM_dom"/>
</dbReference>
<name>A0A495V9S6_9GAMM</name>
<evidence type="ECO:0000256" key="4">
    <source>
        <dbReference type="ARBA" id="ARBA00022692"/>
    </source>
</evidence>
<dbReference type="PROSITE" id="PS50893">
    <property type="entry name" value="ABC_TRANSPORTER_2"/>
    <property type="match status" value="1"/>
</dbReference>
<keyword evidence="6 12" id="KW-0067">ATP-binding</keyword>
<dbReference type="SUPFAM" id="SSF90123">
    <property type="entry name" value="ABC transporter transmembrane region"/>
    <property type="match status" value="1"/>
</dbReference>
<evidence type="ECO:0000256" key="6">
    <source>
        <dbReference type="ARBA" id="ARBA00022840"/>
    </source>
</evidence>
<evidence type="ECO:0000259" key="10">
    <source>
        <dbReference type="PROSITE" id="PS50893"/>
    </source>
</evidence>
<dbReference type="EMBL" id="RBXL01000001">
    <property type="protein sequence ID" value="RKT46152.1"/>
    <property type="molecule type" value="Genomic_DNA"/>
</dbReference>
<dbReference type="GO" id="GO:0034040">
    <property type="term" value="F:ATPase-coupled lipid transmembrane transporter activity"/>
    <property type="evidence" value="ECO:0007669"/>
    <property type="project" value="TreeGrafter"/>
</dbReference>
<dbReference type="GO" id="GO:0005886">
    <property type="term" value="C:plasma membrane"/>
    <property type="evidence" value="ECO:0007669"/>
    <property type="project" value="UniProtKB-SubCell"/>
</dbReference>
<dbReference type="InterPro" id="IPR017871">
    <property type="entry name" value="ABC_transporter-like_CS"/>
</dbReference>
<dbReference type="PANTHER" id="PTHR24221">
    <property type="entry name" value="ATP-BINDING CASSETTE SUB-FAMILY B"/>
    <property type="match status" value="1"/>
</dbReference>
<dbReference type="OrthoDB" id="9759820at2"/>
<dbReference type="Gene3D" id="3.40.50.300">
    <property type="entry name" value="P-loop containing nucleotide triphosphate hydrolases"/>
    <property type="match status" value="1"/>
</dbReference>
<keyword evidence="3" id="KW-1003">Cell membrane</keyword>
<sequence length="634" mass="68177">MSRRQRLMTLTRMLPSLLRILRRFRPYLRPQAPLLAGALLALLLSTAARLLEPWPLKLVIDRVVVATPSGGVSGIALIDALDPTTLLTLAAIALVGVIAVRGIASYFSTVGFALAGHRVLTEVRNDLYRHLQGLSLSFHDRAKTGELTLRIIGDIGMLKEVTVTAILPLLASSLVLVGMIAVMLWLNWQLALAALLPLPLLWLTTLHFGRRIQAVSREQRRREGAMAAKAAESMAAIRDIQALSLEKGFAESFCCEGNRDLREGVKAKRLAANLERTVDVLIGVASALVLWLGARLVLTGALTPGDLIVFLAYLKTAFRPVRELAKYTARLAKASAAGERVVDLLDEESDVQDRPDARPAPAFAGAVRFEQVTFAHTPGKPVLDRIDLALKPGERVAIVGPSGAGKSTLLSLLLRLHDPTEGRVLLDGVDIRTYRLASLRAQMSVVLSDSLLFAASIRDNIGYGAAGSDTGAEPGADEAAIIRAARLANAHDFIEALPNGYDTLVGERGVTLSSGQRQRIAIARAALRPSPILILDEPTTGLDRHNAQAVIQALEKLAQGRTVLMVTHDLDLAARADRILYLEAGRIREEGCHAELLAREGAYTALVRGRSGPPSPALSPAITRPIGADYAFGP</sequence>
<dbReference type="RefSeq" id="WP_120798315.1">
    <property type="nucleotide sequence ID" value="NZ_RBXL01000001.1"/>
</dbReference>
<dbReference type="SMART" id="SM00382">
    <property type="entry name" value="AAA"/>
    <property type="match status" value="1"/>
</dbReference>
<keyword evidence="8 9" id="KW-0472">Membrane</keyword>
<feature type="transmembrane region" description="Helical" evidence="9">
    <location>
        <begin position="192"/>
        <end position="212"/>
    </location>
</feature>
<keyword evidence="13" id="KW-1185">Reference proteome</keyword>
<dbReference type="InterPro" id="IPR036640">
    <property type="entry name" value="ABC1_TM_sf"/>
</dbReference>
<evidence type="ECO:0000256" key="9">
    <source>
        <dbReference type="SAM" id="Phobius"/>
    </source>
</evidence>
<evidence type="ECO:0000313" key="13">
    <source>
        <dbReference type="Proteomes" id="UP000274556"/>
    </source>
</evidence>
<dbReference type="PROSITE" id="PS50929">
    <property type="entry name" value="ABC_TM1F"/>
    <property type="match status" value="1"/>
</dbReference>
<evidence type="ECO:0000256" key="3">
    <source>
        <dbReference type="ARBA" id="ARBA00022475"/>
    </source>
</evidence>
<evidence type="ECO:0000256" key="7">
    <source>
        <dbReference type="ARBA" id="ARBA00022989"/>
    </source>
</evidence>
<evidence type="ECO:0000256" key="2">
    <source>
        <dbReference type="ARBA" id="ARBA00022448"/>
    </source>
</evidence>
<dbReference type="GO" id="GO:0005524">
    <property type="term" value="F:ATP binding"/>
    <property type="evidence" value="ECO:0007669"/>
    <property type="project" value="UniProtKB-KW"/>
</dbReference>
<organism evidence="12 13">
    <name type="scientific">Thiocapsa rosea</name>
    <dbReference type="NCBI Taxonomy" id="69360"/>
    <lineage>
        <taxon>Bacteria</taxon>
        <taxon>Pseudomonadati</taxon>
        <taxon>Pseudomonadota</taxon>
        <taxon>Gammaproteobacteria</taxon>
        <taxon>Chromatiales</taxon>
        <taxon>Chromatiaceae</taxon>
        <taxon>Thiocapsa</taxon>
    </lineage>
</organism>
<protein>
    <submittedName>
        <fullName evidence="12">ATP-binding cassette subfamily B protein</fullName>
    </submittedName>
</protein>
<feature type="transmembrane region" description="Helical" evidence="9">
    <location>
        <begin position="89"/>
        <end position="115"/>
    </location>
</feature>
<dbReference type="FunFam" id="3.40.50.300:FF:000221">
    <property type="entry name" value="Multidrug ABC transporter ATP-binding protein"/>
    <property type="match status" value="1"/>
</dbReference>
<keyword evidence="5" id="KW-0547">Nucleotide-binding</keyword>
<feature type="transmembrane region" description="Helical" evidence="9">
    <location>
        <begin position="165"/>
        <end position="186"/>
    </location>
</feature>
<dbReference type="InterPro" id="IPR003439">
    <property type="entry name" value="ABC_transporter-like_ATP-bd"/>
</dbReference>
<evidence type="ECO:0000256" key="1">
    <source>
        <dbReference type="ARBA" id="ARBA00004651"/>
    </source>
</evidence>
<dbReference type="InterPro" id="IPR039421">
    <property type="entry name" value="Type_1_exporter"/>
</dbReference>
<comment type="subcellular location">
    <subcellularLocation>
        <location evidence="1">Cell membrane</location>
        <topology evidence="1">Multi-pass membrane protein</topology>
    </subcellularLocation>
</comment>
<dbReference type="Gene3D" id="1.20.1560.10">
    <property type="entry name" value="ABC transporter type 1, transmembrane domain"/>
    <property type="match status" value="1"/>
</dbReference>
<evidence type="ECO:0000259" key="11">
    <source>
        <dbReference type="PROSITE" id="PS50929"/>
    </source>
</evidence>
<dbReference type="Proteomes" id="UP000274556">
    <property type="component" value="Unassembled WGS sequence"/>
</dbReference>
<proteinExistence type="predicted"/>
<evidence type="ECO:0000313" key="12">
    <source>
        <dbReference type="EMBL" id="RKT46152.1"/>
    </source>
</evidence>
<evidence type="ECO:0000256" key="5">
    <source>
        <dbReference type="ARBA" id="ARBA00022741"/>
    </source>
</evidence>
<dbReference type="InterPro" id="IPR027417">
    <property type="entry name" value="P-loop_NTPase"/>
</dbReference>
<reference evidence="12 13" key="1">
    <citation type="submission" date="2018-10" db="EMBL/GenBank/DDBJ databases">
        <title>Genomic Encyclopedia of Archaeal and Bacterial Type Strains, Phase II (KMG-II): from individual species to whole genera.</title>
        <authorList>
            <person name="Goeker M."/>
        </authorList>
    </citation>
    <scope>NUCLEOTIDE SEQUENCE [LARGE SCALE GENOMIC DNA]</scope>
    <source>
        <strain evidence="12 13">DSM 235</strain>
    </source>
</reference>
<dbReference type="GO" id="GO:0140359">
    <property type="term" value="F:ABC-type transporter activity"/>
    <property type="evidence" value="ECO:0007669"/>
    <property type="project" value="InterPro"/>
</dbReference>
<keyword evidence="4 9" id="KW-0812">Transmembrane</keyword>
<dbReference type="CDD" id="cd18564">
    <property type="entry name" value="ABC_6TM_exporter_like"/>
    <property type="match status" value="1"/>
</dbReference>